<protein>
    <submittedName>
        <fullName evidence="2">Uncharacterized protein</fullName>
    </submittedName>
</protein>
<gene>
    <name evidence="2" type="ORF">H9807_03450</name>
</gene>
<proteinExistence type="predicted"/>
<evidence type="ECO:0000313" key="2">
    <source>
        <dbReference type="EMBL" id="HIZ91161.1"/>
    </source>
</evidence>
<comment type="caution">
    <text evidence="2">The sequence shown here is derived from an EMBL/GenBank/DDBJ whole genome shotgun (WGS) entry which is preliminary data.</text>
</comment>
<reference evidence="2" key="2">
    <citation type="submission" date="2021-04" db="EMBL/GenBank/DDBJ databases">
        <authorList>
            <person name="Gilroy R."/>
        </authorList>
    </citation>
    <scope>NUCLEOTIDE SEQUENCE</scope>
    <source>
        <strain evidence="2">CHK118-2852</strain>
    </source>
</reference>
<reference evidence="2" key="1">
    <citation type="journal article" date="2021" name="PeerJ">
        <title>Extensive microbial diversity within the chicken gut microbiome revealed by metagenomics and culture.</title>
        <authorList>
            <person name="Gilroy R."/>
            <person name="Ravi A."/>
            <person name="Getino M."/>
            <person name="Pursley I."/>
            <person name="Horton D.L."/>
            <person name="Alikhan N.F."/>
            <person name="Baker D."/>
            <person name="Gharbi K."/>
            <person name="Hall N."/>
            <person name="Watson M."/>
            <person name="Adriaenssens E.M."/>
            <person name="Foster-Nyarko E."/>
            <person name="Jarju S."/>
            <person name="Secka A."/>
            <person name="Antonio M."/>
            <person name="Oren A."/>
            <person name="Chaudhuri R.R."/>
            <person name="La Ragione R."/>
            <person name="Hildebrand F."/>
            <person name="Pallen M.J."/>
        </authorList>
    </citation>
    <scope>NUCLEOTIDE SEQUENCE</scope>
    <source>
        <strain evidence="2">CHK118-2852</strain>
    </source>
</reference>
<evidence type="ECO:0000313" key="3">
    <source>
        <dbReference type="Proteomes" id="UP000824108"/>
    </source>
</evidence>
<feature type="compositionally biased region" description="Acidic residues" evidence="1">
    <location>
        <begin position="69"/>
        <end position="80"/>
    </location>
</feature>
<sequence length="80" mass="8815">MVKDKHIISEIGSFFPKNDCNRAINCLQRIAFADESKYITLAMRYSTISSEQLIEYACENPGTGTGTGNEDEEGNEGSFG</sequence>
<organism evidence="2 3">
    <name type="scientific">Candidatus Bacteroides merdavium</name>
    <dbReference type="NCBI Taxonomy" id="2838472"/>
    <lineage>
        <taxon>Bacteria</taxon>
        <taxon>Pseudomonadati</taxon>
        <taxon>Bacteroidota</taxon>
        <taxon>Bacteroidia</taxon>
        <taxon>Bacteroidales</taxon>
        <taxon>Bacteroidaceae</taxon>
        <taxon>Bacteroides</taxon>
    </lineage>
</organism>
<accession>A0A9D2KDG2</accession>
<name>A0A9D2KDG2_9BACE</name>
<feature type="region of interest" description="Disordered" evidence="1">
    <location>
        <begin position="59"/>
        <end position="80"/>
    </location>
</feature>
<dbReference type="AlphaFoldDB" id="A0A9D2KDG2"/>
<dbReference type="EMBL" id="DXAV01000030">
    <property type="protein sequence ID" value="HIZ91161.1"/>
    <property type="molecule type" value="Genomic_DNA"/>
</dbReference>
<evidence type="ECO:0000256" key="1">
    <source>
        <dbReference type="SAM" id="MobiDB-lite"/>
    </source>
</evidence>
<dbReference type="Proteomes" id="UP000824108">
    <property type="component" value="Unassembled WGS sequence"/>
</dbReference>